<organism evidence="1 2">
    <name type="scientific">Aristaeella hokkaidonensis</name>
    <dbReference type="NCBI Taxonomy" id="3046382"/>
    <lineage>
        <taxon>Bacteria</taxon>
        <taxon>Bacillati</taxon>
        <taxon>Bacillota</taxon>
        <taxon>Clostridia</taxon>
        <taxon>Eubacteriales</taxon>
        <taxon>Aristaeellaceae</taxon>
        <taxon>Aristaeella</taxon>
    </lineage>
</organism>
<dbReference type="Proteomes" id="UP000682782">
    <property type="component" value="Chromosome"/>
</dbReference>
<name>A0AC61NK40_9FIRM</name>
<proteinExistence type="predicted"/>
<evidence type="ECO:0000313" key="2">
    <source>
        <dbReference type="Proteomes" id="UP000682782"/>
    </source>
</evidence>
<protein>
    <submittedName>
        <fullName evidence="1">Methyltransferase domain-containing protein</fullName>
    </submittedName>
</protein>
<dbReference type="EMBL" id="CP068393">
    <property type="protein sequence ID" value="QUC66323.1"/>
    <property type="molecule type" value="Genomic_DNA"/>
</dbReference>
<keyword evidence="1" id="KW-0489">Methyltransferase</keyword>
<reference evidence="1" key="1">
    <citation type="submission" date="2021-01" db="EMBL/GenBank/DDBJ databases">
        <title>Complete genome sequence of Clostridiales bacterium R-7.</title>
        <authorList>
            <person name="Mahoney-Kurpe S.C."/>
            <person name="Palevich N."/>
            <person name="Koike S."/>
            <person name="Moon C.D."/>
            <person name="Attwood G.T."/>
        </authorList>
    </citation>
    <scope>NUCLEOTIDE SEQUENCE</scope>
    <source>
        <strain evidence="1">R-7</strain>
    </source>
</reference>
<sequence>MICGLIKDDMDYVREGNVFHFVTDEASRPAWSKALDEYLTGTPVNLMMKRKYSGQKRRMNSNDALRHFVEFVSASGGIKVDLASGPSGYFAPFLDTLKDDDCLIITDACPAIIKAHADACKKDNFYIFDVDLDKGLPFKDKSVDLFTGNLLNNVENYPGLIKEAYRCLKPGGKLALIEIFFDQGSKTQQSLAEQGKIWASYEDFVRFCESVGFTCTGSETVATRKGPISPGDLYPLDKDDCSTDKTIYLTKKGSP</sequence>
<keyword evidence="1" id="KW-0808">Transferase</keyword>
<keyword evidence="2" id="KW-1185">Reference proteome</keyword>
<evidence type="ECO:0000313" key="1">
    <source>
        <dbReference type="EMBL" id="QUC66323.1"/>
    </source>
</evidence>
<accession>A0AC61NK40</accession>
<gene>
    <name evidence="1" type="ORF">JYE49_10675</name>
</gene>